<dbReference type="OrthoDB" id="4552017at2"/>
<dbReference type="AlphaFoldDB" id="A0A4R1B9X4"/>
<protein>
    <submittedName>
        <fullName evidence="1">Uncharacterized protein</fullName>
    </submittedName>
</protein>
<accession>A0A4R1B9X4</accession>
<sequence>MAYSFTGFIGTLEPVQHICRQYIFARGIPLGQEIFLVPLTEELQEQMNDMPGSAALMDGFEFLTQPIESVLVSASAAGPVAYAEVSFWAGEGNEAGIIWQDGSRVRTIRFGRGVINAILKYLGCTATEGLDEFDTMGFGMRRFTDDWLKE</sequence>
<dbReference type="RefSeq" id="WP_131449636.1">
    <property type="nucleotide sequence ID" value="NZ_SJZI01000043.1"/>
</dbReference>
<organism evidence="1 2">
    <name type="scientific">Flaviaesturariibacter flavus</name>
    <dbReference type="NCBI Taxonomy" id="2502780"/>
    <lineage>
        <taxon>Bacteria</taxon>
        <taxon>Pseudomonadati</taxon>
        <taxon>Bacteroidota</taxon>
        <taxon>Chitinophagia</taxon>
        <taxon>Chitinophagales</taxon>
        <taxon>Chitinophagaceae</taxon>
        <taxon>Flaviaestuariibacter</taxon>
    </lineage>
</organism>
<comment type="caution">
    <text evidence="1">The sequence shown here is derived from an EMBL/GenBank/DDBJ whole genome shotgun (WGS) entry which is preliminary data.</text>
</comment>
<name>A0A4R1B9X4_9BACT</name>
<evidence type="ECO:0000313" key="1">
    <source>
        <dbReference type="EMBL" id="TCJ13729.1"/>
    </source>
</evidence>
<gene>
    <name evidence="1" type="ORF">EPD60_11565</name>
</gene>
<keyword evidence="2" id="KW-1185">Reference proteome</keyword>
<proteinExistence type="predicted"/>
<dbReference type="Proteomes" id="UP000295334">
    <property type="component" value="Unassembled WGS sequence"/>
</dbReference>
<evidence type="ECO:0000313" key="2">
    <source>
        <dbReference type="Proteomes" id="UP000295334"/>
    </source>
</evidence>
<reference evidence="1 2" key="1">
    <citation type="submission" date="2019-03" db="EMBL/GenBank/DDBJ databases">
        <authorList>
            <person name="Kim M.K.M."/>
        </authorList>
    </citation>
    <scope>NUCLEOTIDE SEQUENCE [LARGE SCALE GENOMIC DNA]</scope>
    <source>
        <strain evidence="1 2">17J68-12</strain>
    </source>
</reference>
<dbReference type="EMBL" id="SJZI01000043">
    <property type="protein sequence ID" value="TCJ13729.1"/>
    <property type="molecule type" value="Genomic_DNA"/>
</dbReference>